<keyword evidence="1" id="KW-0472">Membrane</keyword>
<organism evidence="2 3">
    <name type="scientific">Pseudoduganella flava</name>
    <dbReference type="NCBI Taxonomy" id="871742"/>
    <lineage>
        <taxon>Bacteria</taxon>
        <taxon>Pseudomonadati</taxon>
        <taxon>Pseudomonadota</taxon>
        <taxon>Betaproteobacteria</taxon>
        <taxon>Burkholderiales</taxon>
        <taxon>Oxalobacteraceae</taxon>
        <taxon>Telluria group</taxon>
        <taxon>Pseudoduganella</taxon>
    </lineage>
</organism>
<dbReference type="Proteomes" id="UP000315112">
    <property type="component" value="Unassembled WGS sequence"/>
</dbReference>
<dbReference type="AlphaFoldDB" id="A0A562PV25"/>
<sequence>MFQTKLPRDFHAPEWLRVAVNVAAGAALGVLAGAVLLLTLGAVT</sequence>
<keyword evidence="1" id="KW-0812">Transmembrane</keyword>
<gene>
    <name evidence="2" type="ORF">IP92_01673</name>
</gene>
<evidence type="ECO:0000313" key="3">
    <source>
        <dbReference type="Proteomes" id="UP000315112"/>
    </source>
</evidence>
<evidence type="ECO:0000313" key="2">
    <source>
        <dbReference type="EMBL" id="TWI48285.1"/>
    </source>
</evidence>
<proteinExistence type="predicted"/>
<accession>A0A562PV25</accession>
<protein>
    <submittedName>
        <fullName evidence="2">Uncharacterized protein</fullName>
    </submittedName>
</protein>
<reference evidence="2 3" key="1">
    <citation type="journal article" date="2015" name="Stand. Genomic Sci.">
        <title>Genomic Encyclopedia of Bacterial and Archaeal Type Strains, Phase III: the genomes of soil and plant-associated and newly described type strains.</title>
        <authorList>
            <person name="Whitman W.B."/>
            <person name="Woyke T."/>
            <person name="Klenk H.P."/>
            <person name="Zhou Y."/>
            <person name="Lilburn T.G."/>
            <person name="Beck B.J."/>
            <person name="De Vos P."/>
            <person name="Vandamme P."/>
            <person name="Eisen J.A."/>
            <person name="Garrity G."/>
            <person name="Hugenholtz P."/>
            <person name="Kyrpides N.C."/>
        </authorList>
    </citation>
    <scope>NUCLEOTIDE SEQUENCE [LARGE SCALE GENOMIC DNA]</scope>
    <source>
        <strain evidence="2 3">CGMCC 1.10685</strain>
    </source>
</reference>
<dbReference type="RefSeq" id="WP_260070753.1">
    <property type="nucleotide sequence ID" value="NZ_CP046904.1"/>
</dbReference>
<name>A0A562PV25_9BURK</name>
<keyword evidence="1" id="KW-1133">Transmembrane helix</keyword>
<feature type="transmembrane region" description="Helical" evidence="1">
    <location>
        <begin position="20"/>
        <end position="43"/>
    </location>
</feature>
<comment type="caution">
    <text evidence="2">The sequence shown here is derived from an EMBL/GenBank/DDBJ whole genome shotgun (WGS) entry which is preliminary data.</text>
</comment>
<dbReference type="EMBL" id="VLKW01000003">
    <property type="protein sequence ID" value="TWI48285.1"/>
    <property type="molecule type" value="Genomic_DNA"/>
</dbReference>
<evidence type="ECO:0000256" key="1">
    <source>
        <dbReference type="SAM" id="Phobius"/>
    </source>
</evidence>